<dbReference type="InterPro" id="IPR051691">
    <property type="entry name" value="Metab_Enz_Cyan_OpOx_G3PDH"/>
</dbReference>
<reference evidence="4" key="3">
    <citation type="submission" date="2020-09" db="EMBL/GenBank/DDBJ databases">
        <authorList>
            <person name="Sun Q."/>
            <person name="Ohkuma M."/>
        </authorList>
    </citation>
    <scope>NUCLEOTIDE SEQUENCE</scope>
    <source>
        <strain evidence="4">JCM 4834</strain>
    </source>
</reference>
<reference evidence="4" key="1">
    <citation type="journal article" date="2014" name="Int. J. Syst. Evol. Microbiol.">
        <title>Complete genome sequence of Corynebacterium casei LMG S-19264T (=DSM 44701T), isolated from a smear-ripened cheese.</title>
        <authorList>
            <consortium name="US DOE Joint Genome Institute (JGI-PGF)"/>
            <person name="Walter F."/>
            <person name="Albersmeier A."/>
            <person name="Kalinowski J."/>
            <person name="Ruckert C."/>
        </authorList>
    </citation>
    <scope>NUCLEOTIDE SEQUENCE</scope>
    <source>
        <strain evidence="4">JCM 4834</strain>
    </source>
</reference>
<dbReference type="InterPro" id="IPR023753">
    <property type="entry name" value="FAD/NAD-binding_dom"/>
</dbReference>
<dbReference type="PRINTS" id="PR00411">
    <property type="entry name" value="PNDRDTASEI"/>
</dbReference>
<dbReference type="KEGG" id="ssub:CP968_04530"/>
<dbReference type="RefSeq" id="WP_150516742.1">
    <property type="nucleotide sequence ID" value="NZ_BMVX01000008.1"/>
</dbReference>
<dbReference type="Pfam" id="PF07992">
    <property type="entry name" value="Pyr_redox_2"/>
    <property type="match status" value="1"/>
</dbReference>
<evidence type="ECO:0000259" key="3">
    <source>
        <dbReference type="Pfam" id="PF07992"/>
    </source>
</evidence>
<dbReference type="Gene3D" id="3.50.50.60">
    <property type="entry name" value="FAD/NAD(P)-binding domain"/>
    <property type="match status" value="3"/>
</dbReference>
<gene>
    <name evidence="5" type="ORF">CP968_04530</name>
    <name evidence="4" type="ORF">GCM10010371_25760</name>
</gene>
<name>A0A5P2UEC6_9ACTN</name>
<dbReference type="OrthoDB" id="5287468at2"/>
<evidence type="ECO:0000256" key="1">
    <source>
        <dbReference type="ARBA" id="ARBA00023002"/>
    </source>
</evidence>
<proteinExistence type="predicted"/>
<evidence type="ECO:0000256" key="2">
    <source>
        <dbReference type="SAM" id="SignalP"/>
    </source>
</evidence>
<dbReference type="SUPFAM" id="SSF51905">
    <property type="entry name" value="FAD/NAD(P)-binding domain"/>
    <property type="match status" value="1"/>
</dbReference>
<dbReference type="Proteomes" id="UP000634660">
    <property type="component" value="Unassembled WGS sequence"/>
</dbReference>
<evidence type="ECO:0000313" key="4">
    <source>
        <dbReference type="EMBL" id="GGZ64923.1"/>
    </source>
</evidence>
<dbReference type="GO" id="GO:0016491">
    <property type="term" value="F:oxidoreductase activity"/>
    <property type="evidence" value="ECO:0007669"/>
    <property type="project" value="UniProtKB-KW"/>
</dbReference>
<evidence type="ECO:0000313" key="5">
    <source>
        <dbReference type="EMBL" id="QEU77646.1"/>
    </source>
</evidence>
<keyword evidence="6" id="KW-1185">Reference proteome</keyword>
<reference evidence="5 6" key="2">
    <citation type="submission" date="2017-09" db="EMBL/GenBank/DDBJ databases">
        <authorList>
            <person name="Lee N."/>
            <person name="Cho B.-K."/>
        </authorList>
    </citation>
    <scope>NUCLEOTIDE SEQUENCE [LARGE SCALE GENOMIC DNA]</scope>
    <source>
        <strain evidence="5 6">ATCC 27467</strain>
    </source>
</reference>
<feature type="domain" description="FAD/NAD(P)-binding" evidence="3">
    <location>
        <begin position="6"/>
        <end position="326"/>
    </location>
</feature>
<dbReference type="InterPro" id="IPR036188">
    <property type="entry name" value="FAD/NAD-bd_sf"/>
</dbReference>
<evidence type="ECO:0000313" key="6">
    <source>
        <dbReference type="Proteomes" id="UP000326831"/>
    </source>
</evidence>
<sequence>MNRAVDVLVVGAGPAGLALAAGLAAAGAGRVEVLERDEHAGGIPRQCHHGGFGRAGALGDPGALADLLGLGAYGATARLRRQAERGRPDSALGLRGPAYARRAVAAAVAAGAVVRTGVCATGWAGPLSLETTGPAGPERITARVVVLATGARERPRSARLVPGSRPAGVLTTGELQQSVHLYGQSVGRRAVVVGAEPVARHAVRTLRRSGAEVVAMLTGHRRATALPGVPLLTATTVAELRGRGRLSGVAVRHEDGRSGLLACDTVVFTGDWIPDHELARRGGIALDAGTRGPSVDGAFRTATPGVFAVGNALRGVERAATAAAEGAAATGPVLARLAGAPWPEPGARLDVRAPLAWVTPNRIVEPAVRPLLLRSGEPLDHPVVTASQDGRPLWRRRFPGPVSPSRSLRLSPGWTARVDPSGGPVVLSLG</sequence>
<feature type="signal peptide" evidence="2">
    <location>
        <begin position="1"/>
        <end position="20"/>
    </location>
</feature>
<dbReference type="PANTHER" id="PTHR42949:SF3">
    <property type="entry name" value="ANAEROBIC GLYCEROL-3-PHOSPHATE DEHYDROGENASE SUBUNIT B"/>
    <property type="match status" value="1"/>
</dbReference>
<protein>
    <submittedName>
        <fullName evidence="5">Oxidoreductase</fullName>
    </submittedName>
</protein>
<dbReference type="PRINTS" id="PR00368">
    <property type="entry name" value="FADPNR"/>
</dbReference>
<organism evidence="5 6">
    <name type="scientific">Streptomyces subrutilus</name>
    <dbReference type="NCBI Taxonomy" id="36818"/>
    <lineage>
        <taxon>Bacteria</taxon>
        <taxon>Bacillati</taxon>
        <taxon>Actinomycetota</taxon>
        <taxon>Actinomycetes</taxon>
        <taxon>Kitasatosporales</taxon>
        <taxon>Streptomycetaceae</taxon>
        <taxon>Streptomyces</taxon>
    </lineage>
</organism>
<dbReference type="Proteomes" id="UP000326831">
    <property type="component" value="Chromosome"/>
</dbReference>
<feature type="chain" id="PRO_5044622681" evidence="2">
    <location>
        <begin position="21"/>
        <end position="430"/>
    </location>
</feature>
<dbReference type="AlphaFoldDB" id="A0A5P2UEC6"/>
<accession>A0A5P2UEC6</accession>
<dbReference type="EMBL" id="BMVX01000008">
    <property type="protein sequence ID" value="GGZ64923.1"/>
    <property type="molecule type" value="Genomic_DNA"/>
</dbReference>
<keyword evidence="2" id="KW-0732">Signal</keyword>
<dbReference type="EMBL" id="CP023701">
    <property type="protein sequence ID" value="QEU77646.1"/>
    <property type="molecule type" value="Genomic_DNA"/>
</dbReference>
<keyword evidence="1" id="KW-0560">Oxidoreductase</keyword>
<dbReference type="PANTHER" id="PTHR42949">
    <property type="entry name" value="ANAEROBIC GLYCEROL-3-PHOSPHATE DEHYDROGENASE SUBUNIT B"/>
    <property type="match status" value="1"/>
</dbReference>